<protein>
    <submittedName>
        <fullName evidence="1">Uncharacterized protein</fullName>
    </submittedName>
</protein>
<accession>A0ACC0IR50</accession>
<keyword evidence="2" id="KW-1185">Reference proteome</keyword>
<evidence type="ECO:0000313" key="1">
    <source>
        <dbReference type="EMBL" id="KAI8027563.1"/>
    </source>
</evidence>
<name>A0ACC0IR50_9ERIC</name>
<dbReference type="EMBL" id="CM045760">
    <property type="protein sequence ID" value="KAI8027563.1"/>
    <property type="molecule type" value="Genomic_DNA"/>
</dbReference>
<gene>
    <name evidence="1" type="ORF">LOK49_LG02G02518</name>
</gene>
<organism evidence="1 2">
    <name type="scientific">Camellia lanceoleosa</name>
    <dbReference type="NCBI Taxonomy" id="1840588"/>
    <lineage>
        <taxon>Eukaryota</taxon>
        <taxon>Viridiplantae</taxon>
        <taxon>Streptophyta</taxon>
        <taxon>Embryophyta</taxon>
        <taxon>Tracheophyta</taxon>
        <taxon>Spermatophyta</taxon>
        <taxon>Magnoliopsida</taxon>
        <taxon>eudicotyledons</taxon>
        <taxon>Gunneridae</taxon>
        <taxon>Pentapetalae</taxon>
        <taxon>asterids</taxon>
        <taxon>Ericales</taxon>
        <taxon>Theaceae</taxon>
        <taxon>Camellia</taxon>
    </lineage>
</organism>
<comment type="caution">
    <text evidence="1">The sequence shown here is derived from an EMBL/GenBank/DDBJ whole genome shotgun (WGS) entry which is preliminary data.</text>
</comment>
<evidence type="ECO:0000313" key="2">
    <source>
        <dbReference type="Proteomes" id="UP001060215"/>
    </source>
</evidence>
<dbReference type="Proteomes" id="UP001060215">
    <property type="component" value="Chromosome 3"/>
</dbReference>
<reference evidence="1 2" key="1">
    <citation type="journal article" date="2022" name="Plant J.">
        <title>Chromosome-level genome of Camellia lanceoleosa provides a valuable resource for understanding genome evolution and self-incompatibility.</title>
        <authorList>
            <person name="Gong W."/>
            <person name="Xiao S."/>
            <person name="Wang L."/>
            <person name="Liao Z."/>
            <person name="Chang Y."/>
            <person name="Mo W."/>
            <person name="Hu G."/>
            <person name="Li W."/>
            <person name="Zhao G."/>
            <person name="Zhu H."/>
            <person name="Hu X."/>
            <person name="Ji K."/>
            <person name="Xiang X."/>
            <person name="Song Q."/>
            <person name="Yuan D."/>
            <person name="Jin S."/>
            <person name="Zhang L."/>
        </authorList>
    </citation>
    <scope>NUCLEOTIDE SEQUENCE [LARGE SCALE GENOMIC DNA]</scope>
    <source>
        <strain evidence="1">SQ_2022a</strain>
    </source>
</reference>
<proteinExistence type="predicted"/>
<sequence length="69" mass="8104">MQCSSIVVRLLLTRGGVCVLQIGFEFHEITMLSAETVNVFHRTETFLWLMRLYVDFYQEIFDNKTQVVS</sequence>